<organism evidence="11 12">
    <name type="scientific">Trichlorobacter ammonificans</name>
    <dbReference type="NCBI Taxonomy" id="2916410"/>
    <lineage>
        <taxon>Bacteria</taxon>
        <taxon>Pseudomonadati</taxon>
        <taxon>Thermodesulfobacteriota</taxon>
        <taxon>Desulfuromonadia</taxon>
        <taxon>Geobacterales</taxon>
        <taxon>Geobacteraceae</taxon>
        <taxon>Trichlorobacter</taxon>
    </lineage>
</organism>
<dbReference type="PANTHER" id="PTHR42894">
    <property type="entry name" value="N-(5'-PHOSPHORIBOSYL)ANTHRANILATE ISOMERASE"/>
    <property type="match status" value="1"/>
</dbReference>
<keyword evidence="7 9" id="KW-0057">Aromatic amino acid biosynthesis</keyword>
<evidence type="ECO:0000256" key="2">
    <source>
        <dbReference type="ARBA" id="ARBA00004664"/>
    </source>
</evidence>
<keyword evidence="8 9" id="KW-0413">Isomerase</keyword>
<dbReference type="HAMAP" id="MF_00135">
    <property type="entry name" value="PRAI"/>
    <property type="match status" value="1"/>
</dbReference>
<accession>A0ABN8HGV6</accession>
<dbReference type="InterPro" id="IPR044643">
    <property type="entry name" value="TrpF_fam"/>
</dbReference>
<proteinExistence type="inferred from homology"/>
<evidence type="ECO:0000256" key="7">
    <source>
        <dbReference type="ARBA" id="ARBA00023141"/>
    </source>
</evidence>
<evidence type="ECO:0000256" key="8">
    <source>
        <dbReference type="ARBA" id="ARBA00023235"/>
    </source>
</evidence>
<evidence type="ECO:0000256" key="3">
    <source>
        <dbReference type="ARBA" id="ARBA00012572"/>
    </source>
</evidence>
<dbReference type="GO" id="GO:0004640">
    <property type="term" value="F:phosphoribosylanthranilate isomerase activity"/>
    <property type="evidence" value="ECO:0007669"/>
    <property type="project" value="UniProtKB-EC"/>
</dbReference>
<evidence type="ECO:0000256" key="5">
    <source>
        <dbReference type="ARBA" id="ARBA00022605"/>
    </source>
</evidence>
<dbReference type="RefSeq" id="WP_305732845.1">
    <property type="nucleotide sequence ID" value="NZ_OW150024.1"/>
</dbReference>
<evidence type="ECO:0000313" key="11">
    <source>
        <dbReference type="EMBL" id="CAH2032068.1"/>
    </source>
</evidence>
<keyword evidence="6 9" id="KW-0822">Tryptophan biosynthesis</keyword>
<keyword evidence="12" id="KW-1185">Reference proteome</keyword>
<comment type="pathway">
    <text evidence="2 9">Amino-acid biosynthesis; L-tryptophan biosynthesis; L-tryptophan from chorismate: step 3/5.</text>
</comment>
<dbReference type="InterPro" id="IPR013785">
    <property type="entry name" value="Aldolase_TIM"/>
</dbReference>
<sequence length="206" mass="22441">MTRVKICGITDPEDALAAVAAGADALGFVFYRESPRHIFPEEAVRIIAQLPPFVQAVGLFVNEDPATVNGIADLCRLDLVQLHGDEPADYCPLIRRRVLKAFRVRSLTCLEPMAAYRTAGFLLDAYSPSCYGGSGTTFNWEIAREAVNRHQRIVLAGGLAPDNVAEAIRQVKPSAVDVSSGVERGPGKKDHQKVREFIRAAKEALP</sequence>
<dbReference type="NCBIfam" id="NF002298">
    <property type="entry name" value="PRK01222.1-4"/>
    <property type="match status" value="1"/>
</dbReference>
<dbReference type="SUPFAM" id="SSF51366">
    <property type="entry name" value="Ribulose-phoshate binding barrel"/>
    <property type="match status" value="1"/>
</dbReference>
<dbReference type="CDD" id="cd00405">
    <property type="entry name" value="PRAI"/>
    <property type="match status" value="1"/>
</dbReference>
<dbReference type="Gene3D" id="3.20.20.70">
    <property type="entry name" value="Aldolase class I"/>
    <property type="match status" value="1"/>
</dbReference>
<evidence type="ECO:0000256" key="4">
    <source>
        <dbReference type="ARBA" id="ARBA00022272"/>
    </source>
</evidence>
<evidence type="ECO:0000256" key="9">
    <source>
        <dbReference type="HAMAP-Rule" id="MF_00135"/>
    </source>
</evidence>
<dbReference type="Proteomes" id="UP001295463">
    <property type="component" value="Chromosome"/>
</dbReference>
<feature type="domain" description="N-(5'phosphoribosyl) anthranilate isomerase (PRAI)" evidence="10">
    <location>
        <begin position="4"/>
        <end position="199"/>
    </location>
</feature>
<dbReference type="InterPro" id="IPR011060">
    <property type="entry name" value="RibuloseP-bd_barrel"/>
</dbReference>
<evidence type="ECO:0000259" key="10">
    <source>
        <dbReference type="Pfam" id="PF00697"/>
    </source>
</evidence>
<dbReference type="Pfam" id="PF00697">
    <property type="entry name" value="PRAI"/>
    <property type="match status" value="1"/>
</dbReference>
<comment type="catalytic activity">
    <reaction evidence="1 9">
        <text>N-(5-phospho-beta-D-ribosyl)anthranilate = 1-(2-carboxyphenylamino)-1-deoxy-D-ribulose 5-phosphate</text>
        <dbReference type="Rhea" id="RHEA:21540"/>
        <dbReference type="ChEBI" id="CHEBI:18277"/>
        <dbReference type="ChEBI" id="CHEBI:58613"/>
        <dbReference type="EC" id="5.3.1.24"/>
    </reaction>
</comment>
<protein>
    <recommendedName>
        <fullName evidence="4 9">N-(5'-phosphoribosyl)anthranilate isomerase</fullName>
        <shortName evidence="9">PRAI</shortName>
        <ecNumber evidence="3 9">5.3.1.24</ecNumber>
    </recommendedName>
</protein>
<evidence type="ECO:0000256" key="1">
    <source>
        <dbReference type="ARBA" id="ARBA00001164"/>
    </source>
</evidence>
<reference evidence="11 12" key="1">
    <citation type="submission" date="2022-03" db="EMBL/GenBank/DDBJ databases">
        <authorList>
            <person name="Koch H."/>
        </authorList>
    </citation>
    <scope>NUCLEOTIDE SEQUENCE [LARGE SCALE GENOMIC DNA]</scope>
    <source>
        <strain evidence="11 12">G1</strain>
    </source>
</reference>
<evidence type="ECO:0000256" key="6">
    <source>
        <dbReference type="ARBA" id="ARBA00022822"/>
    </source>
</evidence>
<dbReference type="PANTHER" id="PTHR42894:SF1">
    <property type="entry name" value="N-(5'-PHOSPHORIBOSYL)ANTHRANILATE ISOMERASE"/>
    <property type="match status" value="1"/>
</dbReference>
<dbReference type="EC" id="5.3.1.24" evidence="3 9"/>
<evidence type="ECO:0000313" key="12">
    <source>
        <dbReference type="Proteomes" id="UP001295463"/>
    </source>
</evidence>
<dbReference type="InterPro" id="IPR001240">
    <property type="entry name" value="PRAI_dom"/>
</dbReference>
<comment type="similarity">
    <text evidence="9">Belongs to the TrpF family.</text>
</comment>
<dbReference type="EMBL" id="OW150024">
    <property type="protein sequence ID" value="CAH2032068.1"/>
    <property type="molecule type" value="Genomic_DNA"/>
</dbReference>
<keyword evidence="5 9" id="KW-0028">Amino-acid biosynthesis</keyword>
<gene>
    <name evidence="9 11" type="primary">trpF</name>
    <name evidence="11" type="ORF">GEAMG1_2232</name>
</gene>
<name>A0ABN8HGV6_9BACT</name>